<dbReference type="CDD" id="cd22143">
    <property type="entry name" value="F-box_ScMDM30-like"/>
    <property type="match status" value="1"/>
</dbReference>
<proteinExistence type="predicted"/>
<dbReference type="InterPro" id="IPR057207">
    <property type="entry name" value="FBXL15_LRR"/>
</dbReference>
<feature type="domain" description="F-box/LRR-repeat protein 15-like leucin rich repeat" evidence="1">
    <location>
        <begin position="72"/>
        <end position="333"/>
    </location>
</feature>
<protein>
    <submittedName>
        <fullName evidence="2">F-box/LRR-repeat protein 17</fullName>
    </submittedName>
</protein>
<dbReference type="STRING" id="101091.A0A1C7NF23"/>
<sequence>MSRLDKLPREIISLICALLKQPAKYSCIFVNRELYDAAIPELWREPILVTTAPLKKLIRCLKISKHQRGEYIRTLKLGYKVSLNDDELLALLQLTPNLEVLELRKADQITDKSIVHVSRYCNLLKSFGVTNALITYRSVHYLGQCLQLKRLTLAACSNLSSLALLPFVSHKIEYLDLSGCKWLNVLDTAYDLASFQHITHLNLVCCDTINMEFIHYITQQDCLANLQDFSLTGGLIIEDSAIIPFVKSHPNIRGLFLLECAITDQSLDAIATYLPLLHNLDLSFCRRLTTNGVRRLINCCQNLRLLGLKDCGITQTSFSEIPNTITENYPYLSTLSYIDLGYIRAQHAVQEASPNEETSDTEMVEDAPNVMGNEDDSIVESYGFIQQYLSTSISL</sequence>
<dbReference type="InterPro" id="IPR032675">
    <property type="entry name" value="LRR_dom_sf"/>
</dbReference>
<organism evidence="2 3">
    <name type="scientific">Choanephora cucurbitarum</name>
    <dbReference type="NCBI Taxonomy" id="101091"/>
    <lineage>
        <taxon>Eukaryota</taxon>
        <taxon>Fungi</taxon>
        <taxon>Fungi incertae sedis</taxon>
        <taxon>Mucoromycota</taxon>
        <taxon>Mucoromycotina</taxon>
        <taxon>Mucoromycetes</taxon>
        <taxon>Mucorales</taxon>
        <taxon>Mucorineae</taxon>
        <taxon>Choanephoraceae</taxon>
        <taxon>Choanephoroideae</taxon>
        <taxon>Choanephora</taxon>
    </lineage>
</organism>
<comment type="caution">
    <text evidence="2">The sequence shown here is derived from an EMBL/GenBank/DDBJ whole genome shotgun (WGS) entry which is preliminary data.</text>
</comment>
<dbReference type="EMBL" id="LUGH01000203">
    <property type="protein sequence ID" value="OBZ87712.1"/>
    <property type="molecule type" value="Genomic_DNA"/>
</dbReference>
<accession>A0A1C7NF23</accession>
<reference evidence="2 3" key="1">
    <citation type="submission" date="2016-03" db="EMBL/GenBank/DDBJ databases">
        <title>Choanephora cucurbitarum.</title>
        <authorList>
            <person name="Min B."/>
            <person name="Park H."/>
            <person name="Park J.-H."/>
            <person name="Shin H.-D."/>
            <person name="Choi I.-G."/>
        </authorList>
    </citation>
    <scope>NUCLEOTIDE SEQUENCE [LARGE SCALE GENOMIC DNA]</scope>
    <source>
        <strain evidence="2 3">KUS-F28377</strain>
    </source>
</reference>
<evidence type="ECO:0000313" key="2">
    <source>
        <dbReference type="EMBL" id="OBZ87712.1"/>
    </source>
</evidence>
<evidence type="ECO:0000313" key="3">
    <source>
        <dbReference type="Proteomes" id="UP000093000"/>
    </source>
</evidence>
<evidence type="ECO:0000259" key="1">
    <source>
        <dbReference type="Pfam" id="PF25372"/>
    </source>
</evidence>
<dbReference type="Gene3D" id="3.80.10.10">
    <property type="entry name" value="Ribonuclease Inhibitor"/>
    <property type="match status" value="2"/>
</dbReference>
<dbReference type="InParanoid" id="A0A1C7NF23"/>
<gene>
    <name evidence="2" type="primary">Fbxl17</name>
    <name evidence="2" type="ORF">A0J61_04243</name>
</gene>
<dbReference type="Proteomes" id="UP000093000">
    <property type="component" value="Unassembled WGS sequence"/>
</dbReference>
<dbReference type="InterPro" id="IPR006553">
    <property type="entry name" value="Leu-rich_rpt_Cys-con_subtyp"/>
</dbReference>
<dbReference type="SMART" id="SM00367">
    <property type="entry name" value="LRR_CC"/>
    <property type="match status" value="5"/>
</dbReference>
<dbReference type="OrthoDB" id="10257471at2759"/>
<dbReference type="GO" id="GO:0019005">
    <property type="term" value="C:SCF ubiquitin ligase complex"/>
    <property type="evidence" value="ECO:0007669"/>
    <property type="project" value="TreeGrafter"/>
</dbReference>
<keyword evidence="3" id="KW-1185">Reference proteome</keyword>
<dbReference type="PANTHER" id="PTHR13318">
    <property type="entry name" value="PARTNER OF PAIRED, ISOFORM B-RELATED"/>
    <property type="match status" value="1"/>
</dbReference>
<dbReference type="GO" id="GO:0031146">
    <property type="term" value="P:SCF-dependent proteasomal ubiquitin-dependent protein catabolic process"/>
    <property type="evidence" value="ECO:0007669"/>
    <property type="project" value="TreeGrafter"/>
</dbReference>
<name>A0A1C7NF23_9FUNG</name>
<dbReference type="SUPFAM" id="SSF52047">
    <property type="entry name" value="RNI-like"/>
    <property type="match status" value="1"/>
</dbReference>
<dbReference type="AlphaFoldDB" id="A0A1C7NF23"/>
<dbReference type="Pfam" id="PF25372">
    <property type="entry name" value="DUF7885"/>
    <property type="match status" value="1"/>
</dbReference>